<dbReference type="HOGENOM" id="CLU_1745871_0_0_7"/>
<feature type="region of interest" description="Disordered" evidence="1">
    <location>
        <begin position="46"/>
        <end position="71"/>
    </location>
</feature>
<proteinExistence type="predicted"/>
<dbReference type="PROSITE" id="PS51257">
    <property type="entry name" value="PROKAR_LIPOPROTEIN"/>
    <property type="match status" value="1"/>
</dbReference>
<dbReference type="Proteomes" id="UP000001935">
    <property type="component" value="Chromosome"/>
</dbReference>
<evidence type="ECO:0000256" key="2">
    <source>
        <dbReference type="SAM" id="SignalP"/>
    </source>
</evidence>
<keyword evidence="2" id="KW-0732">Signal</keyword>
<feature type="signal peptide" evidence="2">
    <location>
        <begin position="1"/>
        <end position="23"/>
    </location>
</feature>
<gene>
    <name evidence="3" type="ordered locus">Adeh_1855</name>
</gene>
<evidence type="ECO:0000313" key="3">
    <source>
        <dbReference type="EMBL" id="ABC81627.1"/>
    </source>
</evidence>
<evidence type="ECO:0008006" key="5">
    <source>
        <dbReference type="Google" id="ProtNLM"/>
    </source>
</evidence>
<evidence type="ECO:0000313" key="4">
    <source>
        <dbReference type="Proteomes" id="UP000001935"/>
    </source>
</evidence>
<name>Q2IJ00_ANADE</name>
<sequence>MSRSAAAASLAGILVASSGCADAWYMVRGTVGSAQGSAIRPLTGAAVELTPPPGQAAPSDGPSCTGPESKAATRKNGWFLVVQHCYGVLRARCAPCDLAVSAPGYETRVVEIRRERSSLRPCPPEEDRIYGRWCREIDVVLEPRTPARR</sequence>
<protein>
    <recommendedName>
        <fullName evidence="5">Lipoprotein</fullName>
    </recommendedName>
</protein>
<accession>Q2IJ00</accession>
<organism evidence="3 4">
    <name type="scientific">Anaeromyxobacter dehalogenans (strain 2CP-C)</name>
    <dbReference type="NCBI Taxonomy" id="290397"/>
    <lineage>
        <taxon>Bacteria</taxon>
        <taxon>Pseudomonadati</taxon>
        <taxon>Myxococcota</taxon>
        <taxon>Myxococcia</taxon>
        <taxon>Myxococcales</taxon>
        <taxon>Cystobacterineae</taxon>
        <taxon>Anaeromyxobacteraceae</taxon>
        <taxon>Anaeromyxobacter</taxon>
    </lineage>
</organism>
<dbReference type="EMBL" id="CP000251">
    <property type="protein sequence ID" value="ABC81627.1"/>
    <property type="molecule type" value="Genomic_DNA"/>
</dbReference>
<dbReference type="RefSeq" id="WP_011420910.1">
    <property type="nucleotide sequence ID" value="NC_007760.1"/>
</dbReference>
<dbReference type="KEGG" id="ade:Adeh_1855"/>
<feature type="chain" id="PRO_5004210137" description="Lipoprotein" evidence="2">
    <location>
        <begin position="24"/>
        <end position="149"/>
    </location>
</feature>
<reference evidence="3 4" key="1">
    <citation type="submission" date="2006-01" db="EMBL/GenBank/DDBJ databases">
        <title>Complete sequence of Anaeromyxobacter dehalogenans 2CP-C.</title>
        <authorList>
            <consortium name="US DOE Joint Genome Institute"/>
            <person name="Copeland A."/>
            <person name="Lucas S."/>
            <person name="Lapidus A."/>
            <person name="Barry K."/>
            <person name="Detter J.C."/>
            <person name="Glavina T."/>
            <person name="Hammon N."/>
            <person name="Israni S."/>
            <person name="Pitluck S."/>
            <person name="Brettin T."/>
            <person name="Bruce D."/>
            <person name="Han C."/>
            <person name="Tapia R."/>
            <person name="Gilna P."/>
            <person name="Kiss H."/>
            <person name="Schmutz J."/>
            <person name="Larimer F."/>
            <person name="Land M."/>
            <person name="Kyrpides N."/>
            <person name="Anderson I."/>
            <person name="Sanford R.A."/>
            <person name="Ritalahti K.M."/>
            <person name="Thomas H.S."/>
            <person name="Kirby J.R."/>
            <person name="Zhulin I.B."/>
            <person name="Loeffler F.E."/>
            <person name="Richardson P."/>
        </authorList>
    </citation>
    <scope>NUCLEOTIDE SEQUENCE [LARGE SCALE GENOMIC DNA]</scope>
    <source>
        <strain evidence="3 4">2CP-C</strain>
    </source>
</reference>
<dbReference type="AlphaFoldDB" id="Q2IJ00"/>
<evidence type="ECO:0000256" key="1">
    <source>
        <dbReference type="SAM" id="MobiDB-lite"/>
    </source>
</evidence>